<evidence type="ECO:0000313" key="2">
    <source>
        <dbReference type="Proteomes" id="UP001165960"/>
    </source>
</evidence>
<accession>A0ACC2SYC1</accession>
<gene>
    <name evidence="1" type="ORF">DSO57_1000889</name>
</gene>
<sequence>MVSSLPFTIVKGLENPTPIINWQNSSPKNAHQKESLANGWFKYPSGCWGTKFPYGRHSTPPPAKPSLVQPHASFYLLTYMVGYYLLGCFSSLMGRFSYLGHLGHLAMVTVPIGSAIAGLNLGALAHQIGGLFPLKWVPDKRLHLQYGLEKAELGNTLYQVQNYVDDRVASLEVNQQSPLVDDPTTFEAKVWDAIAKLKATTRRQASIPTPLPSKPTPDPHIAMLTNQVATLQVEIKYFQQHLLDPDDLSSESNGKGEAEVTDAHVHTDHRCYPGLEGQPTFKCALALEYLAAVTNDVADSSMLWNVRCRTLLA</sequence>
<keyword evidence="2" id="KW-1185">Reference proteome</keyword>
<name>A0ACC2SYC1_9FUNG</name>
<protein>
    <submittedName>
        <fullName evidence="1">Uncharacterized protein</fullName>
    </submittedName>
</protein>
<organism evidence="1 2">
    <name type="scientific">Entomophthora muscae</name>
    <dbReference type="NCBI Taxonomy" id="34485"/>
    <lineage>
        <taxon>Eukaryota</taxon>
        <taxon>Fungi</taxon>
        <taxon>Fungi incertae sedis</taxon>
        <taxon>Zoopagomycota</taxon>
        <taxon>Entomophthoromycotina</taxon>
        <taxon>Entomophthoromycetes</taxon>
        <taxon>Entomophthorales</taxon>
        <taxon>Entomophthoraceae</taxon>
        <taxon>Entomophthora</taxon>
    </lineage>
</organism>
<reference evidence="1" key="1">
    <citation type="submission" date="2022-04" db="EMBL/GenBank/DDBJ databases">
        <title>Genome of the entomopathogenic fungus Entomophthora muscae.</title>
        <authorList>
            <person name="Elya C."/>
            <person name="Lovett B.R."/>
            <person name="Lee E."/>
            <person name="Macias A.M."/>
            <person name="Hajek A.E."/>
            <person name="De Bivort B.L."/>
            <person name="Kasson M.T."/>
            <person name="De Fine Licht H.H."/>
            <person name="Stajich J.E."/>
        </authorList>
    </citation>
    <scope>NUCLEOTIDE SEQUENCE</scope>
    <source>
        <strain evidence="1">Berkeley</strain>
    </source>
</reference>
<dbReference type="Proteomes" id="UP001165960">
    <property type="component" value="Unassembled WGS sequence"/>
</dbReference>
<evidence type="ECO:0000313" key="1">
    <source>
        <dbReference type="EMBL" id="KAJ9067310.1"/>
    </source>
</evidence>
<comment type="caution">
    <text evidence="1">The sequence shown here is derived from an EMBL/GenBank/DDBJ whole genome shotgun (WGS) entry which is preliminary data.</text>
</comment>
<dbReference type="EMBL" id="QTSX02004262">
    <property type="protein sequence ID" value="KAJ9067310.1"/>
    <property type="molecule type" value="Genomic_DNA"/>
</dbReference>
<proteinExistence type="predicted"/>